<evidence type="ECO:0000256" key="1">
    <source>
        <dbReference type="SAM" id="MobiDB-lite"/>
    </source>
</evidence>
<feature type="region of interest" description="Disordered" evidence="1">
    <location>
        <begin position="65"/>
        <end position="92"/>
    </location>
</feature>
<feature type="compositionally biased region" description="Pro residues" evidence="1">
    <location>
        <begin position="117"/>
        <end position="127"/>
    </location>
</feature>
<feature type="region of interest" description="Disordered" evidence="1">
    <location>
        <begin position="111"/>
        <end position="143"/>
    </location>
</feature>
<name>A0A2P6UZG2_9CHLO</name>
<sequence length="792" mass="77452">MASQTENRVGLTQRLTNLISWTWGTATASVASVERLLAALAGAGIGGVEGAYQYSKALLSGAEPLPGARSRPMLRGRSASDGGGGDAGRNADLEPQVIGLGAGYSLNVASAEAAPEAPSPQYTPPRGPKAAPAEEELGEGEEEVVEGFVPPAHEDAGLAAVPAGARGARHAAEQQQPQFIKRPEPGIGAGVPRAPATPAAAAALPSAIYSQERPEQREAPHAFGEGYAGQEEEAMGTQLQGPEEPRPAGPVTAPGLVGEGVEEAPPRHGRDHLDALAREGGPAVGPASPQRARLDALARETWDIRAKTSEALRRAEEMPGGEEEGEEARPPALAHLHAPTLSRKSPAGMEPMPPAMISGDEGRPLAPGLEALPEGVEEGGSVEGSAHAARPLAAPAIPPGLELAGGVAAGGAAAAAAPSRAAPAAEGGAAARLKGLFAEPEPAQAGGAAAVGEAAAAEAAKRRVTAERIPFAVWGAVPAEGPMGEEVAQLSAQAGERQKARILGGAAGEGAGGLEAAGGVEGSVEWEGGAEEREAAAAEPLPAEAAAPRALAPGAVPLMDRESEAPAVMPVGEEVEAAAPVPLAEVERGEAAALLAAAPVGEAEGGALPLPAEPAAAGLELSGAEVEAEAGRERRTAPAAAAAGSDLAAAEIEAVEARPAAAAAPAAEEVGAGVGAGVGTQGEAALAGAAPAGAAEAGPAGKAGLAEEEGVDAGRIAVAGGGGGEAVAAAAPPTPLAYAPYAPATPGRAAAPVPGAEAGAAAPAKKKKKGRGPLHKLAKMMKAPFSPPKGTA</sequence>
<feature type="region of interest" description="Disordered" evidence="1">
    <location>
        <begin position="163"/>
        <end position="182"/>
    </location>
</feature>
<dbReference type="EMBL" id="LHPF02000072">
    <property type="protein sequence ID" value="PSC67223.1"/>
    <property type="molecule type" value="Genomic_DNA"/>
</dbReference>
<comment type="caution">
    <text evidence="2">The sequence shown here is derived from an EMBL/GenBank/DDBJ whole genome shotgun (WGS) entry which is preliminary data.</text>
</comment>
<dbReference type="Proteomes" id="UP000239649">
    <property type="component" value="Unassembled WGS sequence"/>
</dbReference>
<evidence type="ECO:0000313" key="3">
    <source>
        <dbReference type="Proteomes" id="UP000239649"/>
    </source>
</evidence>
<keyword evidence="3" id="KW-1185">Reference proteome</keyword>
<reference evidence="2 3" key="1">
    <citation type="journal article" date="2018" name="Plant J.">
        <title>Genome sequences of Chlorella sorokiniana UTEX 1602 and Micractinium conductrix SAG 241.80: implications to maltose excretion by a green alga.</title>
        <authorList>
            <person name="Arriola M.B."/>
            <person name="Velmurugan N."/>
            <person name="Zhang Y."/>
            <person name="Plunkett M.H."/>
            <person name="Hondzo H."/>
            <person name="Barney B.M."/>
        </authorList>
    </citation>
    <scope>NUCLEOTIDE SEQUENCE [LARGE SCALE GENOMIC DNA]</scope>
    <source>
        <strain evidence="2 3">SAG 241.80</strain>
    </source>
</reference>
<accession>A0A2P6UZG2</accession>
<feature type="compositionally biased region" description="Low complexity" evidence="1">
    <location>
        <begin position="737"/>
        <end position="763"/>
    </location>
</feature>
<feature type="compositionally biased region" description="Low complexity" evidence="1">
    <location>
        <begin position="330"/>
        <end position="339"/>
    </location>
</feature>
<feature type="region of interest" description="Disordered" evidence="1">
    <location>
        <begin position="229"/>
        <end position="253"/>
    </location>
</feature>
<dbReference type="AlphaFoldDB" id="A0A2P6UZG2"/>
<gene>
    <name evidence="2" type="ORF">C2E20_9088</name>
</gene>
<protein>
    <submittedName>
        <fullName evidence="2">Uncharacterized protein</fullName>
    </submittedName>
</protein>
<evidence type="ECO:0000313" key="2">
    <source>
        <dbReference type="EMBL" id="PSC67223.1"/>
    </source>
</evidence>
<feature type="region of interest" description="Disordered" evidence="1">
    <location>
        <begin position="312"/>
        <end position="387"/>
    </location>
</feature>
<feature type="compositionally biased region" description="Basic residues" evidence="1">
    <location>
        <begin position="764"/>
        <end position="779"/>
    </location>
</feature>
<proteinExistence type="predicted"/>
<organism evidence="2 3">
    <name type="scientific">Micractinium conductrix</name>
    <dbReference type="NCBI Taxonomy" id="554055"/>
    <lineage>
        <taxon>Eukaryota</taxon>
        <taxon>Viridiplantae</taxon>
        <taxon>Chlorophyta</taxon>
        <taxon>core chlorophytes</taxon>
        <taxon>Trebouxiophyceae</taxon>
        <taxon>Chlorellales</taxon>
        <taxon>Chlorellaceae</taxon>
        <taxon>Chlorella clade</taxon>
        <taxon>Micractinium</taxon>
    </lineage>
</organism>
<feature type="compositionally biased region" description="Acidic residues" evidence="1">
    <location>
        <begin position="133"/>
        <end position="143"/>
    </location>
</feature>
<feature type="region of interest" description="Disordered" evidence="1">
    <location>
        <begin position="737"/>
        <end position="792"/>
    </location>
</feature>